<proteinExistence type="inferred from homology"/>
<dbReference type="STRING" id="1182542.W9YF08"/>
<keyword evidence="2 5" id="KW-0240">DNA-directed RNA polymerase</keyword>
<comment type="caution">
    <text evidence="7">The sequence shown here is derived from an EMBL/GenBank/DDBJ whole genome shotgun (WGS) entry which is preliminary data.</text>
</comment>
<dbReference type="EMBL" id="AMGY01000001">
    <property type="protein sequence ID" value="EXJ91457.1"/>
    <property type="molecule type" value="Genomic_DNA"/>
</dbReference>
<dbReference type="PANTHER" id="PTHR12949">
    <property type="entry name" value="RNA POLYMERASE III DNA DIRECTED -RELATED"/>
    <property type="match status" value="1"/>
</dbReference>
<evidence type="ECO:0000256" key="3">
    <source>
        <dbReference type="ARBA" id="ARBA00023163"/>
    </source>
</evidence>
<dbReference type="OrthoDB" id="272392at2759"/>
<keyword evidence="8" id="KW-1185">Reference proteome</keyword>
<dbReference type="PANTHER" id="PTHR12949:SF0">
    <property type="entry name" value="DNA-DIRECTED RNA POLYMERASE III SUBUNIT RPC3"/>
    <property type="match status" value="1"/>
</dbReference>
<gene>
    <name evidence="7" type="ORF">A1O3_00005</name>
</gene>
<dbReference type="Proteomes" id="UP000019478">
    <property type="component" value="Unassembled WGS sequence"/>
</dbReference>
<dbReference type="Pfam" id="PF22536">
    <property type="entry name" value="WHD_POLR3C"/>
    <property type="match status" value="1"/>
</dbReference>
<dbReference type="InterPro" id="IPR055207">
    <property type="entry name" value="POLR3C_WHD"/>
</dbReference>
<evidence type="ECO:0000313" key="8">
    <source>
        <dbReference type="Proteomes" id="UP000019478"/>
    </source>
</evidence>
<comment type="subcellular location">
    <subcellularLocation>
        <location evidence="1 5">Nucleus</location>
    </subcellularLocation>
</comment>
<dbReference type="GO" id="GO:0003697">
    <property type="term" value="F:single-stranded DNA binding"/>
    <property type="evidence" value="ECO:0007669"/>
    <property type="project" value="UniProtKB-UniRule"/>
</dbReference>
<dbReference type="AlphaFoldDB" id="W9YF08"/>
<dbReference type="eggNOG" id="KOG2587">
    <property type="taxonomic scope" value="Eukaryota"/>
</dbReference>
<comment type="similarity">
    <text evidence="5">Belongs to the RNA polymerase beta chain family.</text>
</comment>
<evidence type="ECO:0000259" key="6">
    <source>
        <dbReference type="Pfam" id="PF22536"/>
    </source>
</evidence>
<reference evidence="7 8" key="1">
    <citation type="submission" date="2013-03" db="EMBL/GenBank/DDBJ databases">
        <title>The Genome Sequence of Capronia epimyces CBS 606.96.</title>
        <authorList>
            <consortium name="The Broad Institute Genomics Platform"/>
            <person name="Cuomo C."/>
            <person name="de Hoog S."/>
            <person name="Gorbushina A."/>
            <person name="Walker B."/>
            <person name="Young S.K."/>
            <person name="Zeng Q."/>
            <person name="Gargeya S."/>
            <person name="Fitzgerald M."/>
            <person name="Haas B."/>
            <person name="Abouelleil A."/>
            <person name="Allen A.W."/>
            <person name="Alvarado L."/>
            <person name="Arachchi H.M."/>
            <person name="Berlin A.M."/>
            <person name="Chapman S.B."/>
            <person name="Gainer-Dewar J."/>
            <person name="Goldberg J."/>
            <person name="Griggs A."/>
            <person name="Gujja S."/>
            <person name="Hansen M."/>
            <person name="Howarth C."/>
            <person name="Imamovic A."/>
            <person name="Ireland A."/>
            <person name="Larimer J."/>
            <person name="McCowan C."/>
            <person name="Murphy C."/>
            <person name="Pearson M."/>
            <person name="Poon T.W."/>
            <person name="Priest M."/>
            <person name="Roberts A."/>
            <person name="Saif S."/>
            <person name="Shea T."/>
            <person name="Sisk P."/>
            <person name="Sykes S."/>
            <person name="Wortman J."/>
            <person name="Nusbaum C."/>
            <person name="Birren B."/>
        </authorList>
    </citation>
    <scope>NUCLEOTIDE SEQUENCE [LARGE SCALE GENOMIC DNA]</scope>
    <source>
        <strain evidence="7 8">CBS 606.96</strain>
    </source>
</reference>
<accession>W9YF08</accession>
<evidence type="ECO:0000256" key="1">
    <source>
        <dbReference type="ARBA" id="ARBA00004123"/>
    </source>
</evidence>
<dbReference type="HOGENOM" id="CLU_023294_0_0_1"/>
<feature type="domain" description="DNA-directed RNA polymerase III subunit RPC3 winged-helix" evidence="6">
    <location>
        <begin position="312"/>
        <end position="379"/>
    </location>
</feature>
<evidence type="ECO:0000313" key="7">
    <source>
        <dbReference type="EMBL" id="EXJ91457.1"/>
    </source>
</evidence>
<comment type="function">
    <text evidence="5">DNA-dependent RNA polymerase catalyzes the transcription of DNA into RNA using the four ribonucleoside triphosphates as substrates. Specific core component of RNA polymerase III which synthesizes small RNAs, such as 5S rRNA and tRNAs.</text>
</comment>
<organism evidence="7 8">
    <name type="scientific">Capronia epimyces CBS 606.96</name>
    <dbReference type="NCBI Taxonomy" id="1182542"/>
    <lineage>
        <taxon>Eukaryota</taxon>
        <taxon>Fungi</taxon>
        <taxon>Dikarya</taxon>
        <taxon>Ascomycota</taxon>
        <taxon>Pezizomycotina</taxon>
        <taxon>Eurotiomycetes</taxon>
        <taxon>Chaetothyriomycetidae</taxon>
        <taxon>Chaetothyriales</taxon>
        <taxon>Herpotrichiellaceae</taxon>
        <taxon>Capronia</taxon>
    </lineage>
</organism>
<dbReference type="Gene3D" id="1.10.10.10">
    <property type="entry name" value="Winged helix-like DNA-binding domain superfamily/Winged helix DNA-binding domain"/>
    <property type="match status" value="1"/>
</dbReference>
<dbReference type="InterPro" id="IPR036388">
    <property type="entry name" value="WH-like_DNA-bd_sf"/>
</dbReference>
<protein>
    <recommendedName>
        <fullName evidence="5">DNA-directed RNA polymerase III subunit RPC3</fullName>
        <shortName evidence="5">RNA polymerase III subunit C3</shortName>
    </recommendedName>
</protein>
<name>W9YF08_9EURO</name>
<sequence>MEHLTILGYATADELEVRVSEYDRLIAQEETAAYTNGRLAHSPPPGVNTNSRAGFRSALKHLIDNRFIVCVRDAHFQSQFDARRDIERHLAHLEGLPAAKGKKIQSDIDRRVDIELGSRLDASISSTSVLQDLQEQGLNGENMTYSEYKTMLCIDYSNLVISVRNEKVAFAADKLFGKPVAQVARAACLQADVDSGPYKLRDCTSTPAPIQRLNVAQICSDLAEIATLENQIGEGVENGWPLAEYAVNGHRGPHTDGAMHPQQIDHQLAVLAEGPFHFFSQDHVGGHWLLHKTELNNFLRDKELMRLMGESLSGPALRTVRILMDKGKLDEKSLQEIGLLGAKELRQCLARLQMMGLLELQEVPREPQRQPNRTIFLWFYDPERVRKVFLGRLYKTMARLFQRLQLEREKLASTLSKVERTDVQGSEEEMLSPAELQVLFQWRQKEAWFMAEISRLDDSVVILRDL</sequence>
<comment type="subunit">
    <text evidence="5">Component of the RNA polymerase III (Pol III) complex consisting of 17 subunits.</text>
</comment>
<dbReference type="RefSeq" id="XP_007728347.1">
    <property type="nucleotide sequence ID" value="XM_007730157.1"/>
</dbReference>
<keyword evidence="4 5" id="KW-0539">Nucleus</keyword>
<dbReference type="GeneID" id="19164147"/>
<evidence type="ECO:0000256" key="4">
    <source>
        <dbReference type="ARBA" id="ARBA00023242"/>
    </source>
</evidence>
<dbReference type="InterPro" id="IPR039748">
    <property type="entry name" value="RPC3"/>
</dbReference>
<evidence type="ECO:0000256" key="5">
    <source>
        <dbReference type="RuleBase" id="RU367076"/>
    </source>
</evidence>
<evidence type="ECO:0000256" key="2">
    <source>
        <dbReference type="ARBA" id="ARBA00022478"/>
    </source>
</evidence>
<dbReference type="GO" id="GO:0005666">
    <property type="term" value="C:RNA polymerase III complex"/>
    <property type="evidence" value="ECO:0007669"/>
    <property type="project" value="UniProtKB-UniRule"/>
</dbReference>
<keyword evidence="3 5" id="KW-0804">Transcription</keyword>